<accession>A0A1G9SYM7</accession>
<evidence type="ECO:0000313" key="1">
    <source>
        <dbReference type="EMBL" id="SDM40492.1"/>
    </source>
</evidence>
<organism evidence="1 2">
    <name type="scientific">Siphonobacter aquaeclarae</name>
    <dbReference type="NCBI Taxonomy" id="563176"/>
    <lineage>
        <taxon>Bacteria</taxon>
        <taxon>Pseudomonadati</taxon>
        <taxon>Bacteroidota</taxon>
        <taxon>Cytophagia</taxon>
        <taxon>Cytophagales</taxon>
        <taxon>Cytophagaceae</taxon>
        <taxon>Siphonobacter</taxon>
    </lineage>
</organism>
<dbReference type="STRING" id="563176.SAMN04488090_3346"/>
<evidence type="ECO:0008006" key="3">
    <source>
        <dbReference type="Google" id="ProtNLM"/>
    </source>
</evidence>
<dbReference type="Proteomes" id="UP000198901">
    <property type="component" value="Unassembled WGS sequence"/>
</dbReference>
<gene>
    <name evidence="1" type="ORF">SAMN04488090_3346</name>
</gene>
<evidence type="ECO:0000313" key="2">
    <source>
        <dbReference type="Proteomes" id="UP000198901"/>
    </source>
</evidence>
<dbReference type="AlphaFoldDB" id="A0A1G9SYM7"/>
<dbReference type="EMBL" id="FNGS01000006">
    <property type="protein sequence ID" value="SDM40492.1"/>
    <property type="molecule type" value="Genomic_DNA"/>
</dbReference>
<reference evidence="1 2" key="1">
    <citation type="submission" date="2016-10" db="EMBL/GenBank/DDBJ databases">
        <authorList>
            <person name="de Groot N.N."/>
        </authorList>
    </citation>
    <scope>NUCLEOTIDE SEQUENCE [LARGE SCALE GENOMIC DNA]</scope>
    <source>
        <strain evidence="1 2">DSM 21668</strain>
    </source>
</reference>
<keyword evidence="2" id="KW-1185">Reference proteome</keyword>
<dbReference type="RefSeq" id="WP_093204734.1">
    <property type="nucleotide sequence ID" value="NZ_FNGS01000006.1"/>
</dbReference>
<sequence>MTHDFHGMLSAVGQVVRAAKACQPNYAHLLLQIQVPRLKDRFVWINSENRHLSDELDVYTRQYGSSAVEAGEIAGESLGWDDELALCERQTRSLLEACESVLRHQCLNLFPELFQHMTRRRDFVRENLRWLQNLRAA</sequence>
<protein>
    <recommendedName>
        <fullName evidence="3">DUF2383 domain-containing protein</fullName>
    </recommendedName>
</protein>
<proteinExistence type="predicted"/>
<name>A0A1G9SYM7_9BACT</name>
<dbReference type="OrthoDB" id="963974at2"/>